<evidence type="ECO:0000256" key="5">
    <source>
        <dbReference type="PIRSR" id="PIRSR000137-2"/>
    </source>
</evidence>
<keyword evidence="4 5" id="KW-0274">FAD</keyword>
<reference evidence="8 9" key="1">
    <citation type="submission" date="2019-07" db="EMBL/GenBank/DDBJ databases">
        <title>Draft genome sequence of Brevibacterium aurantiacum XU54 isolated from Xinjiang China.</title>
        <authorList>
            <person name="Xu X."/>
        </authorList>
    </citation>
    <scope>NUCLEOTIDE SEQUENCE [LARGE SCALE GENOMIC DNA]</scope>
    <source>
        <strain evidence="8 9">XU54</strain>
    </source>
</reference>
<sequence>MNTTAAGNAVSPTGSITEHSETFPTDLPDERFDYVVVGAGSAGCVITRRLIDAGKKVCLIEAGGDETNPNIDHLNTLGLIWHSKQDWDYYTTPQPAAMNRKIHLPRGKVLGGSNALNAVIWVRGDAWDYEQWVESGCPGWSWDEVLPVFKAIENYDGELTDNRGTDGPMDVRIGYERNPIQEDMVTAGEQTGLSYNPDYNSGSVEGISRIQLNVRDGKRLNTWRAYLKPCLGDGNLTILTSTHARRLLADDKQITGVEVDFRGRVGTITAEEVILTSGALASPELLLRSGIGPAEELREVEVDPIHDLPGVGKNLQDHWLSPVIFTTGSEPVPMGEVAPAEVHLFWKSKPDLPVPDTQPLFFSVPMYAQDSAPNVQSGPDNAFTLQGGIVRPESRGEVTLSGPNPQDPTLVNPNVLAEQADVDALVASVKQCREIGRAEALAAWEPTEIFPGPEVADEDLEDYVRGSVVTYHHQVGTCRMGQDETAVVDPQSFKVHGLAGLRIADASIMPQVPTGNTNAPTIMIAERAAAALIGSTVEGITAPGQ</sequence>
<dbReference type="Proteomes" id="UP000316406">
    <property type="component" value="Unassembled WGS sequence"/>
</dbReference>
<dbReference type="InterPro" id="IPR007867">
    <property type="entry name" value="GMC_OxRtase_C"/>
</dbReference>
<organism evidence="8 9">
    <name type="scientific">Brevibacterium aurantiacum</name>
    <dbReference type="NCBI Taxonomy" id="273384"/>
    <lineage>
        <taxon>Bacteria</taxon>
        <taxon>Bacillati</taxon>
        <taxon>Actinomycetota</taxon>
        <taxon>Actinomycetes</taxon>
        <taxon>Micrococcales</taxon>
        <taxon>Brevibacteriaceae</taxon>
        <taxon>Brevibacterium</taxon>
    </lineage>
</organism>
<evidence type="ECO:0000256" key="1">
    <source>
        <dbReference type="ARBA" id="ARBA00001974"/>
    </source>
</evidence>
<dbReference type="OrthoDB" id="9785276at2"/>
<evidence type="ECO:0000259" key="7">
    <source>
        <dbReference type="PROSITE" id="PS00624"/>
    </source>
</evidence>
<dbReference type="PIRSF" id="PIRSF000137">
    <property type="entry name" value="Alcohol_oxidase"/>
    <property type="match status" value="1"/>
</dbReference>
<evidence type="ECO:0000256" key="2">
    <source>
        <dbReference type="ARBA" id="ARBA00010790"/>
    </source>
</evidence>
<dbReference type="PROSITE" id="PS00624">
    <property type="entry name" value="GMC_OXRED_2"/>
    <property type="match status" value="1"/>
</dbReference>
<name>A0A556CHV1_BREAU</name>
<dbReference type="RefSeq" id="WP_143922273.1">
    <property type="nucleotide sequence ID" value="NZ_VLTK01000004.1"/>
</dbReference>
<protein>
    <submittedName>
        <fullName evidence="8">Oxidoreductase</fullName>
    </submittedName>
</protein>
<evidence type="ECO:0000313" key="9">
    <source>
        <dbReference type="Proteomes" id="UP000316406"/>
    </source>
</evidence>
<dbReference type="GO" id="GO:0016614">
    <property type="term" value="F:oxidoreductase activity, acting on CH-OH group of donors"/>
    <property type="evidence" value="ECO:0007669"/>
    <property type="project" value="InterPro"/>
</dbReference>
<dbReference type="InterPro" id="IPR012132">
    <property type="entry name" value="GMC_OxRdtase"/>
</dbReference>
<dbReference type="Pfam" id="PF05199">
    <property type="entry name" value="GMC_oxred_C"/>
    <property type="match status" value="1"/>
</dbReference>
<feature type="domain" description="Glucose-methanol-choline oxidoreductase N-terminal" evidence="7">
    <location>
        <begin position="278"/>
        <end position="292"/>
    </location>
</feature>
<gene>
    <name evidence="8" type="ORF">FO013_09455</name>
</gene>
<dbReference type="SUPFAM" id="SSF54373">
    <property type="entry name" value="FAD-linked reductases, C-terminal domain"/>
    <property type="match status" value="1"/>
</dbReference>
<dbReference type="PANTHER" id="PTHR11552:SF147">
    <property type="entry name" value="CHOLINE DEHYDROGENASE, MITOCHONDRIAL"/>
    <property type="match status" value="1"/>
</dbReference>
<dbReference type="EMBL" id="VLTK01000004">
    <property type="protein sequence ID" value="TSI17021.1"/>
    <property type="molecule type" value="Genomic_DNA"/>
</dbReference>
<dbReference type="PANTHER" id="PTHR11552">
    <property type="entry name" value="GLUCOSE-METHANOL-CHOLINE GMC OXIDOREDUCTASE"/>
    <property type="match status" value="1"/>
</dbReference>
<dbReference type="SUPFAM" id="SSF51905">
    <property type="entry name" value="FAD/NAD(P)-binding domain"/>
    <property type="match status" value="1"/>
</dbReference>
<dbReference type="AlphaFoldDB" id="A0A556CHV1"/>
<dbReference type="GO" id="GO:0050660">
    <property type="term" value="F:flavin adenine dinucleotide binding"/>
    <property type="evidence" value="ECO:0007669"/>
    <property type="project" value="InterPro"/>
</dbReference>
<evidence type="ECO:0000313" key="8">
    <source>
        <dbReference type="EMBL" id="TSI17021.1"/>
    </source>
</evidence>
<dbReference type="Gene3D" id="3.50.50.60">
    <property type="entry name" value="FAD/NAD(P)-binding domain"/>
    <property type="match status" value="1"/>
</dbReference>
<evidence type="ECO:0000256" key="3">
    <source>
        <dbReference type="ARBA" id="ARBA00022630"/>
    </source>
</evidence>
<comment type="caution">
    <text evidence="8">The sequence shown here is derived from an EMBL/GenBank/DDBJ whole genome shotgun (WGS) entry which is preliminary data.</text>
</comment>
<feature type="binding site" evidence="5">
    <location>
        <position position="109"/>
    </location>
    <ligand>
        <name>FAD</name>
        <dbReference type="ChEBI" id="CHEBI:57692"/>
    </ligand>
</feature>
<keyword evidence="3" id="KW-0285">Flavoprotein</keyword>
<dbReference type="InterPro" id="IPR000172">
    <property type="entry name" value="GMC_OxRdtase_N"/>
</dbReference>
<dbReference type="InterPro" id="IPR036188">
    <property type="entry name" value="FAD/NAD-bd_sf"/>
</dbReference>
<evidence type="ECO:0000256" key="6">
    <source>
        <dbReference type="SAM" id="MobiDB-lite"/>
    </source>
</evidence>
<feature type="region of interest" description="Disordered" evidence="6">
    <location>
        <begin position="1"/>
        <end position="24"/>
    </location>
</feature>
<dbReference type="Pfam" id="PF00732">
    <property type="entry name" value="GMC_oxred_N"/>
    <property type="match status" value="1"/>
</dbReference>
<accession>A0A556CHV1</accession>
<comment type="cofactor">
    <cofactor evidence="1 5">
        <name>FAD</name>
        <dbReference type="ChEBI" id="CHEBI:57692"/>
    </cofactor>
</comment>
<proteinExistence type="inferred from homology"/>
<feature type="binding site" evidence="5">
    <location>
        <position position="471"/>
    </location>
    <ligand>
        <name>substrate</name>
    </ligand>
</feature>
<feature type="compositionally biased region" description="Polar residues" evidence="6">
    <location>
        <begin position="1"/>
        <end position="17"/>
    </location>
</feature>
<keyword evidence="9" id="KW-1185">Reference proteome</keyword>
<dbReference type="Gene3D" id="3.30.560.10">
    <property type="entry name" value="Glucose Oxidase, domain 3"/>
    <property type="match status" value="1"/>
</dbReference>
<evidence type="ECO:0000256" key="4">
    <source>
        <dbReference type="ARBA" id="ARBA00022827"/>
    </source>
</evidence>
<comment type="similarity">
    <text evidence="2">Belongs to the GMC oxidoreductase family.</text>
</comment>